<organism evidence="6 7">
    <name type="scientific">Coraliomargarita sinensis</name>
    <dbReference type="NCBI Taxonomy" id="2174842"/>
    <lineage>
        <taxon>Bacteria</taxon>
        <taxon>Pseudomonadati</taxon>
        <taxon>Verrucomicrobiota</taxon>
        <taxon>Opitutia</taxon>
        <taxon>Puniceicoccales</taxon>
        <taxon>Coraliomargaritaceae</taxon>
        <taxon>Coraliomargarita</taxon>
    </lineage>
</organism>
<dbReference type="InterPro" id="IPR001789">
    <property type="entry name" value="Sig_transdc_resp-reg_receiver"/>
</dbReference>
<comment type="caution">
    <text evidence="6">The sequence shown here is derived from an EMBL/GenBank/DDBJ whole genome shotgun (WGS) entry which is preliminary data.</text>
</comment>
<evidence type="ECO:0000256" key="3">
    <source>
        <dbReference type="SAM" id="MobiDB-lite"/>
    </source>
</evidence>
<dbReference type="CDD" id="cd00156">
    <property type="entry name" value="REC"/>
    <property type="match status" value="1"/>
</dbReference>
<dbReference type="GO" id="GO:0006355">
    <property type="term" value="P:regulation of DNA-templated transcription"/>
    <property type="evidence" value="ECO:0007669"/>
    <property type="project" value="InterPro"/>
</dbReference>
<dbReference type="Pfam" id="PF00072">
    <property type="entry name" value="Response_reg"/>
    <property type="match status" value="1"/>
</dbReference>
<dbReference type="SMART" id="SM00448">
    <property type="entry name" value="REC"/>
    <property type="match status" value="1"/>
</dbReference>
<dbReference type="InParanoid" id="A0A317ZMI6"/>
<dbReference type="AlphaFoldDB" id="A0A317ZMI6"/>
<dbReference type="PROSITE" id="PS50110">
    <property type="entry name" value="RESPONSE_REGULATORY"/>
    <property type="match status" value="1"/>
</dbReference>
<dbReference type="SUPFAM" id="SSF52172">
    <property type="entry name" value="CheY-like"/>
    <property type="match status" value="1"/>
</dbReference>
<dbReference type="InterPro" id="IPR050595">
    <property type="entry name" value="Bact_response_regulator"/>
</dbReference>
<keyword evidence="1 2" id="KW-0597">Phosphoprotein</keyword>
<dbReference type="PANTHER" id="PTHR44591">
    <property type="entry name" value="STRESS RESPONSE REGULATOR PROTEIN 1"/>
    <property type="match status" value="1"/>
</dbReference>
<dbReference type="Gene3D" id="3.40.50.2300">
    <property type="match status" value="1"/>
</dbReference>
<sequence length="438" mass="48990">MAGRILVLDDEENYAEMLQDLLRDNNYRVDMATRPERAIDQLEEIPYDLVISDYKMPVMDGADFLKKSRELYPNLPFILVSGLMNTPELVKVANMSVTLVMEKPLDTEAFLQQVARFSEPMTEEEKNRQAQESEEASAEVGETSSSYPEEPRFFSAVSAAAKRFMQHAWTVANASKELFILEPVGGDAELAAKDISAWRGNSDLPVASFDFPGSKEEAMVRLREVFSGHDQSNTVCIRLTSSDQIARARELTEAAAGELDDGNNMLLVYHLEADNPSSHLGDTGDHGVVLPSLNERTPDTASYARRFAKIASERSGMKNCAEFTPEAVYLLLSHDWPRGYKEVQEVVMQSVKSSESDEAISVELLQNAMGLEDVQIASPDTRLNVLMKKAQRHYFEREMLADGLTAADLARKLEFENSIQTRDDLKNMSLVKSELAKL</sequence>
<dbReference type="EMBL" id="QHJQ01000002">
    <property type="protein sequence ID" value="PXA05158.1"/>
    <property type="molecule type" value="Genomic_DNA"/>
</dbReference>
<dbReference type="PROSITE" id="PS50045">
    <property type="entry name" value="SIGMA54_INTERACT_4"/>
    <property type="match status" value="1"/>
</dbReference>
<dbReference type="PANTHER" id="PTHR44591:SF3">
    <property type="entry name" value="RESPONSE REGULATORY DOMAIN-CONTAINING PROTEIN"/>
    <property type="match status" value="1"/>
</dbReference>
<proteinExistence type="predicted"/>
<evidence type="ECO:0000313" key="6">
    <source>
        <dbReference type="EMBL" id="PXA05158.1"/>
    </source>
</evidence>
<gene>
    <name evidence="6" type="ORF">DDZ13_04140</name>
</gene>
<evidence type="ECO:0000256" key="1">
    <source>
        <dbReference type="ARBA" id="ARBA00022553"/>
    </source>
</evidence>
<dbReference type="InterPro" id="IPR011006">
    <property type="entry name" value="CheY-like_superfamily"/>
</dbReference>
<dbReference type="InterPro" id="IPR002078">
    <property type="entry name" value="Sigma_54_int"/>
</dbReference>
<feature type="domain" description="Sigma-54 factor interaction" evidence="4">
    <location>
        <begin position="288"/>
        <end position="352"/>
    </location>
</feature>
<evidence type="ECO:0008006" key="8">
    <source>
        <dbReference type="Google" id="ProtNLM"/>
    </source>
</evidence>
<dbReference type="Gene3D" id="1.10.8.60">
    <property type="match status" value="1"/>
</dbReference>
<keyword evidence="7" id="KW-1185">Reference proteome</keyword>
<evidence type="ECO:0000256" key="2">
    <source>
        <dbReference type="PROSITE-ProRule" id="PRU00169"/>
    </source>
</evidence>
<evidence type="ECO:0000313" key="7">
    <source>
        <dbReference type="Proteomes" id="UP000247099"/>
    </source>
</evidence>
<protein>
    <recommendedName>
        <fullName evidence="8">Response regulatory domain-containing protein</fullName>
    </recommendedName>
</protein>
<feature type="region of interest" description="Disordered" evidence="3">
    <location>
        <begin position="119"/>
        <end position="149"/>
    </location>
</feature>
<reference evidence="6 7" key="1">
    <citation type="submission" date="2018-05" db="EMBL/GenBank/DDBJ databases">
        <title>Coraliomargarita sinensis sp. nov., isolated from a marine solar saltern.</title>
        <authorList>
            <person name="Zhou L.Y."/>
        </authorList>
    </citation>
    <scope>NUCLEOTIDE SEQUENCE [LARGE SCALE GENOMIC DNA]</scope>
    <source>
        <strain evidence="6 7">WN38</strain>
    </source>
</reference>
<dbReference type="OrthoDB" id="186067at2"/>
<dbReference type="GO" id="GO:0000160">
    <property type="term" value="P:phosphorelay signal transduction system"/>
    <property type="evidence" value="ECO:0007669"/>
    <property type="project" value="InterPro"/>
</dbReference>
<accession>A0A317ZMI6</accession>
<evidence type="ECO:0000259" key="4">
    <source>
        <dbReference type="PROSITE" id="PS50045"/>
    </source>
</evidence>
<name>A0A317ZMI6_9BACT</name>
<feature type="modified residue" description="4-aspartylphosphate" evidence="2">
    <location>
        <position position="53"/>
    </location>
</feature>
<feature type="domain" description="Response regulatory" evidence="5">
    <location>
        <begin position="4"/>
        <end position="118"/>
    </location>
</feature>
<dbReference type="GO" id="GO:0005524">
    <property type="term" value="F:ATP binding"/>
    <property type="evidence" value="ECO:0007669"/>
    <property type="project" value="InterPro"/>
</dbReference>
<dbReference type="RefSeq" id="WP_110130159.1">
    <property type="nucleotide sequence ID" value="NZ_QHJQ01000002.1"/>
</dbReference>
<dbReference type="Proteomes" id="UP000247099">
    <property type="component" value="Unassembled WGS sequence"/>
</dbReference>
<evidence type="ECO:0000259" key="5">
    <source>
        <dbReference type="PROSITE" id="PS50110"/>
    </source>
</evidence>